<keyword evidence="7" id="KW-1185">Reference proteome</keyword>
<dbReference type="InterPro" id="IPR027350">
    <property type="entry name" value="GT23_dom"/>
</dbReference>
<evidence type="ECO:0000256" key="3">
    <source>
        <dbReference type="PROSITE-ProRule" id="PRU00992"/>
    </source>
</evidence>
<evidence type="ECO:0000256" key="4">
    <source>
        <dbReference type="SAM" id="Phobius"/>
    </source>
</evidence>
<dbReference type="GO" id="GO:0006487">
    <property type="term" value="P:protein N-linked glycosylation"/>
    <property type="evidence" value="ECO:0007669"/>
    <property type="project" value="TreeGrafter"/>
</dbReference>
<keyword evidence="1 3" id="KW-0328">Glycosyltransferase</keyword>
<dbReference type="CDD" id="cd11300">
    <property type="entry name" value="Fut8_like"/>
    <property type="match status" value="1"/>
</dbReference>
<dbReference type="FunFam" id="2.30.30.40:FF:000070">
    <property type="entry name" value="Alpha-(1,6)-fucosyltransferase"/>
    <property type="match status" value="1"/>
</dbReference>
<feature type="transmembrane region" description="Helical" evidence="4">
    <location>
        <begin position="12"/>
        <end position="35"/>
    </location>
</feature>
<gene>
    <name evidence="6" type="ORF">OSB1V03_LOCUS915</name>
</gene>
<proteinExistence type="inferred from homology"/>
<feature type="domain" description="GT23" evidence="5">
    <location>
        <begin position="191"/>
        <end position="462"/>
    </location>
</feature>
<protein>
    <recommendedName>
        <fullName evidence="5">GT23 domain-containing protein</fullName>
    </recommendedName>
</protein>
<dbReference type="CDD" id="cd11792">
    <property type="entry name" value="SH3_Fut8"/>
    <property type="match status" value="1"/>
</dbReference>
<evidence type="ECO:0000313" key="7">
    <source>
        <dbReference type="Proteomes" id="UP000759131"/>
    </source>
</evidence>
<dbReference type="PROSITE" id="PS51659">
    <property type="entry name" value="GT23"/>
    <property type="match status" value="1"/>
</dbReference>
<accession>A0A7R9PUK0</accession>
<evidence type="ECO:0000259" key="5">
    <source>
        <dbReference type="PROSITE" id="PS51659"/>
    </source>
</evidence>
<keyword evidence="4" id="KW-0472">Membrane</keyword>
<keyword evidence="2 3" id="KW-0808">Transferase</keyword>
<dbReference type="InterPro" id="IPR035653">
    <property type="entry name" value="Fut8_SH3"/>
</dbReference>
<dbReference type="GO" id="GO:0046921">
    <property type="term" value="F:alpha-(1-&gt;6)-fucosyltransferase activity"/>
    <property type="evidence" value="ECO:0007669"/>
    <property type="project" value="TreeGrafter"/>
</dbReference>
<evidence type="ECO:0000313" key="6">
    <source>
        <dbReference type="EMBL" id="CAD7620429.1"/>
    </source>
</evidence>
<evidence type="ECO:0000256" key="1">
    <source>
        <dbReference type="ARBA" id="ARBA00022676"/>
    </source>
</evidence>
<name>A0A7R9PUK0_9ACAR</name>
<dbReference type="EMBL" id="OC854804">
    <property type="protein sequence ID" value="CAD7620429.1"/>
    <property type="molecule type" value="Genomic_DNA"/>
</dbReference>
<dbReference type="Gene3D" id="2.30.30.40">
    <property type="entry name" value="SH3 Domains"/>
    <property type="match status" value="1"/>
</dbReference>
<organism evidence="6">
    <name type="scientific">Medioppia subpectinata</name>
    <dbReference type="NCBI Taxonomy" id="1979941"/>
    <lineage>
        <taxon>Eukaryota</taxon>
        <taxon>Metazoa</taxon>
        <taxon>Ecdysozoa</taxon>
        <taxon>Arthropoda</taxon>
        <taxon>Chelicerata</taxon>
        <taxon>Arachnida</taxon>
        <taxon>Acari</taxon>
        <taxon>Acariformes</taxon>
        <taxon>Sarcoptiformes</taxon>
        <taxon>Oribatida</taxon>
        <taxon>Brachypylina</taxon>
        <taxon>Oppioidea</taxon>
        <taxon>Oppiidae</taxon>
        <taxon>Medioppia</taxon>
    </lineage>
</organism>
<dbReference type="Gene3D" id="1.10.287.1060">
    <property type="entry name" value="ESAT-6-like"/>
    <property type="match status" value="1"/>
</dbReference>
<comment type="similarity">
    <text evidence="3">Belongs to the glycosyltransferase 23 family.</text>
</comment>
<reference evidence="6" key="1">
    <citation type="submission" date="2020-11" db="EMBL/GenBank/DDBJ databases">
        <authorList>
            <person name="Tran Van P."/>
        </authorList>
    </citation>
    <scope>NUCLEOTIDE SEQUENCE</scope>
</reference>
<dbReference type="InterPro" id="IPR045573">
    <property type="entry name" value="Fut8_N_cat"/>
</dbReference>
<dbReference type="Pfam" id="PF19745">
    <property type="entry name" value="FUT8_N_cat"/>
    <property type="match status" value="2"/>
</dbReference>
<dbReference type="Proteomes" id="UP000759131">
    <property type="component" value="Unassembled WGS sequence"/>
</dbReference>
<keyword evidence="4" id="KW-1133">Transmembrane helix</keyword>
<dbReference type="Gene3D" id="3.40.50.11350">
    <property type="match status" value="1"/>
</dbReference>
<dbReference type="AlphaFoldDB" id="A0A7R9PUK0"/>
<dbReference type="PANTHER" id="PTHR13132">
    <property type="entry name" value="ALPHA- 1,6 -FUCOSYLTRANSFERASE"/>
    <property type="match status" value="1"/>
</dbReference>
<dbReference type="EMBL" id="CAJPIZ010000229">
    <property type="protein sequence ID" value="CAG2100859.1"/>
    <property type="molecule type" value="Genomic_DNA"/>
</dbReference>
<keyword evidence="4" id="KW-0812">Transmembrane</keyword>
<dbReference type="OrthoDB" id="2014825at2759"/>
<sequence>MLSSFSVTSVSRLIIAVVIVWLLIIFVITGPLIGWSHNREDSIGNADTNSNGEMILARLSRAMNELTALKSQNEELRSLLQNYLPIDLSPVVTSVRHSSDSKAQQFPSQEYELTRRRIESNVNELWHYLRAKTNSSTMQFVNEMRHHLLYDLETIEKRDNRWRKAELKSLSDLVQNKMKELQNPAKESCGSAKKLICQLNKGCGFGCQIHHLVYCMIVAMATKRTLIMNAHNWRYAHSKGKSSDAKGWDSVFLPLSETCLDESGSSRVSWSSSPDLDSYQVIDLPIIDSMRKRPNYLPLSIPQELSSRLIQLHGSPIVWFIGQIVSYLMRPSPEMIDYINQQKDRFKFRTPIVGVHVRRTDKIAERLVYLATDDSSLWTKEVKEFEDKGYVFIGDSQISQTASIGRRYSIDSLRNIILDIWLLSESDFLVCTFSSQVCRLAYELMQNRTDLKTDKSNAFYSLDDIYYFGGQSDHNQIAVLSHKPNNKQEIDLRIGDIIGTAGNHWNGFSKGLNRDTKQSGLYPGFKTIEKIETANFKLFEPN</sequence>
<feature type="region of interest" description="Important for donor substrate binding" evidence="3">
    <location>
        <begin position="358"/>
        <end position="359"/>
    </location>
</feature>
<dbReference type="PANTHER" id="PTHR13132:SF29">
    <property type="entry name" value="ALPHA-(1,6)-FUCOSYLTRANSFERASE"/>
    <property type="match status" value="1"/>
</dbReference>
<evidence type="ECO:0000256" key="2">
    <source>
        <dbReference type="ARBA" id="ARBA00022679"/>
    </source>
</evidence>